<keyword evidence="1" id="KW-0560">Oxidoreductase</keyword>
<dbReference type="EC" id="1.11.1.-" evidence="1"/>
<dbReference type="InterPro" id="IPR015946">
    <property type="entry name" value="KH_dom-like_a/b"/>
</dbReference>
<dbReference type="Gene3D" id="3.30.300.20">
    <property type="match status" value="1"/>
</dbReference>
<sequence>MSEKVKVILEQVDGYEFRVKFPDTPIPDLTTDEGAPLGQFKGPSPERMLATAAGNCLAASLLFANQKFKNQAYPIRAEVDVTIGRNESNRLRIQKLDVKLTVGNSKANLNHLDRILEQFEDFCTVTASIRQGIRVDVSVFDRDGAKLK</sequence>
<dbReference type="SUPFAM" id="SSF82784">
    <property type="entry name" value="OsmC-like"/>
    <property type="match status" value="1"/>
</dbReference>
<accession>A0AB39UTP0</accession>
<evidence type="ECO:0000313" key="1">
    <source>
        <dbReference type="EMBL" id="XDT71636.1"/>
    </source>
</evidence>
<organism evidence="1">
    <name type="scientific">Thermohahella caldifontis</name>
    <dbReference type="NCBI Taxonomy" id="3142973"/>
    <lineage>
        <taxon>Bacteria</taxon>
        <taxon>Pseudomonadati</taxon>
        <taxon>Pseudomonadota</taxon>
        <taxon>Gammaproteobacteria</taxon>
        <taxon>Oceanospirillales</taxon>
        <taxon>Hahellaceae</taxon>
        <taxon>Thermohahella</taxon>
    </lineage>
</organism>
<name>A0AB39UTP0_9GAMM</name>
<reference evidence="1" key="1">
    <citation type="submission" date="2024-05" db="EMBL/GenBank/DDBJ databases">
        <title>Genome sequencing of novel strain.</title>
        <authorList>
            <person name="Ganbat D."/>
            <person name="Ganbat S."/>
            <person name="Lee S.-J."/>
        </authorList>
    </citation>
    <scope>NUCLEOTIDE SEQUENCE</scope>
    <source>
        <strain evidence="1">SMD15-11</strain>
    </source>
</reference>
<gene>
    <name evidence="1" type="ORF">AAIA72_12565</name>
</gene>
<dbReference type="GO" id="GO:0004601">
    <property type="term" value="F:peroxidase activity"/>
    <property type="evidence" value="ECO:0007669"/>
    <property type="project" value="UniProtKB-KW"/>
</dbReference>
<dbReference type="Pfam" id="PF02566">
    <property type="entry name" value="OsmC"/>
    <property type="match status" value="1"/>
</dbReference>
<dbReference type="KEGG" id="tcd:AAIA72_12565"/>
<proteinExistence type="predicted"/>
<protein>
    <submittedName>
        <fullName evidence="1">OsmC family protein</fullName>
        <ecNumber evidence="1">1.11.1.-</ecNumber>
    </submittedName>
</protein>
<dbReference type="AlphaFoldDB" id="A0AB39UTP0"/>
<dbReference type="RefSeq" id="WP_369600663.1">
    <property type="nucleotide sequence ID" value="NZ_CP154858.1"/>
</dbReference>
<dbReference type="EMBL" id="CP154858">
    <property type="protein sequence ID" value="XDT71636.1"/>
    <property type="molecule type" value="Genomic_DNA"/>
</dbReference>
<dbReference type="InterPro" id="IPR003718">
    <property type="entry name" value="OsmC/Ohr_fam"/>
</dbReference>
<dbReference type="InterPro" id="IPR036102">
    <property type="entry name" value="OsmC/Ohrsf"/>
</dbReference>
<keyword evidence="1" id="KW-0575">Peroxidase</keyword>